<reference evidence="1 2" key="1">
    <citation type="submission" date="2021-03" db="EMBL/GenBank/DDBJ databases">
        <title>Sequencing the genomes of 1000 actinobacteria strains.</title>
        <authorList>
            <person name="Klenk H.-P."/>
        </authorList>
    </citation>
    <scope>NUCLEOTIDE SEQUENCE [LARGE SCALE GENOMIC DNA]</scope>
    <source>
        <strain evidence="1 2">DSM 16005</strain>
    </source>
</reference>
<evidence type="ECO:0000313" key="1">
    <source>
        <dbReference type="EMBL" id="MBP2414485.1"/>
    </source>
</evidence>
<accession>A0ABS4Z166</accession>
<dbReference type="Proteomes" id="UP000711614">
    <property type="component" value="Unassembled WGS sequence"/>
</dbReference>
<protein>
    <submittedName>
        <fullName evidence="1">Uncharacterized protein</fullName>
    </submittedName>
</protein>
<gene>
    <name evidence="1" type="ORF">JOF48_003284</name>
</gene>
<proteinExistence type="predicted"/>
<sequence length="51" mass="5539">MISHSSRLVLPGARGLMPTPRKMSGSAISRIEALMEAISTPRVVLERAIHL</sequence>
<evidence type="ECO:0000313" key="2">
    <source>
        <dbReference type="Proteomes" id="UP000711614"/>
    </source>
</evidence>
<organism evidence="1 2">
    <name type="scientific">Arthrobacter stackebrandtii</name>
    <dbReference type="NCBI Taxonomy" id="272161"/>
    <lineage>
        <taxon>Bacteria</taxon>
        <taxon>Bacillati</taxon>
        <taxon>Actinomycetota</taxon>
        <taxon>Actinomycetes</taxon>
        <taxon>Micrococcales</taxon>
        <taxon>Micrococcaceae</taxon>
        <taxon>Arthrobacter</taxon>
    </lineage>
</organism>
<comment type="caution">
    <text evidence="1">The sequence shown here is derived from an EMBL/GenBank/DDBJ whole genome shotgun (WGS) entry which is preliminary data.</text>
</comment>
<keyword evidence="2" id="KW-1185">Reference proteome</keyword>
<dbReference type="EMBL" id="JAGIOI010000001">
    <property type="protein sequence ID" value="MBP2414485.1"/>
    <property type="molecule type" value="Genomic_DNA"/>
</dbReference>
<name>A0ABS4Z166_9MICC</name>
<dbReference type="RefSeq" id="WP_245346583.1">
    <property type="nucleotide sequence ID" value="NZ_JAGIOI010000001.1"/>
</dbReference>